<accession>F0WTZ5</accession>
<dbReference type="AlphaFoldDB" id="F0WTZ5"/>
<dbReference type="EMBL" id="FR824306">
    <property type="protein sequence ID" value="CCA24839.1"/>
    <property type="molecule type" value="Genomic_DNA"/>
</dbReference>
<organism evidence="1">
    <name type="scientific">Albugo laibachii Nc14</name>
    <dbReference type="NCBI Taxonomy" id="890382"/>
    <lineage>
        <taxon>Eukaryota</taxon>
        <taxon>Sar</taxon>
        <taxon>Stramenopiles</taxon>
        <taxon>Oomycota</taxon>
        <taxon>Peronosporomycetes</taxon>
        <taxon>Albuginales</taxon>
        <taxon>Albuginaceae</taxon>
        <taxon>Albugo</taxon>
    </lineage>
</organism>
<proteinExistence type="predicted"/>
<reference evidence="1" key="1">
    <citation type="journal article" date="2011" name="PLoS Biol.">
        <title>Gene gain and loss during evolution of obligate parasitism in the white rust pathogen of Arabidopsis thaliana.</title>
        <authorList>
            <person name="Kemen E."/>
            <person name="Gardiner A."/>
            <person name="Schultz-Larsen T."/>
            <person name="Kemen A.C."/>
            <person name="Balmuth A.L."/>
            <person name="Robert-Seilaniantz A."/>
            <person name="Bailey K."/>
            <person name="Holub E."/>
            <person name="Studholme D.J."/>
            <person name="Maclean D."/>
            <person name="Jones J.D."/>
        </authorList>
    </citation>
    <scope>NUCLEOTIDE SEQUENCE</scope>
</reference>
<protein>
    <submittedName>
        <fullName evidence="1">AlNc14C261G9818 protein</fullName>
    </submittedName>
</protein>
<evidence type="ECO:0000313" key="1">
    <source>
        <dbReference type="EMBL" id="CCA24839.1"/>
    </source>
</evidence>
<dbReference type="HOGENOM" id="CLU_2872298_0_0_1"/>
<reference evidence="1" key="2">
    <citation type="submission" date="2011-02" db="EMBL/GenBank/DDBJ databases">
        <authorList>
            <person name="MacLean D."/>
        </authorList>
    </citation>
    <scope>NUCLEOTIDE SEQUENCE</scope>
</reference>
<name>F0WTZ5_9STRA</name>
<gene>
    <name evidence="1" type="primary">AlNc14C261G9818</name>
    <name evidence="1" type="ORF">ALNC14_109830</name>
</gene>
<sequence length="64" mass="6998">MDSFALCRLAWTHQCATAIDRGRAHKFESLHLSRNVSASHGFTTSQPSNGTLVVGGRGFASTYW</sequence>